<feature type="chain" id="PRO_5046421064" evidence="8">
    <location>
        <begin position="23"/>
        <end position="80"/>
    </location>
</feature>
<dbReference type="PANTHER" id="PTHR33869">
    <property type="entry name" value="CLAVATA3/ESR (CLE)-RELATED PROTEIN 3"/>
    <property type="match status" value="1"/>
</dbReference>
<dbReference type="EMBL" id="JARPOI010000018">
    <property type="protein sequence ID" value="KAJ9136065.1"/>
    <property type="molecule type" value="Genomic_DNA"/>
</dbReference>
<keyword evidence="6" id="KW-0379">Hydroxylation</keyword>
<evidence type="ECO:0000256" key="3">
    <source>
        <dbReference type="ARBA" id="ARBA00022525"/>
    </source>
</evidence>
<feature type="region of interest" description="Disordered" evidence="7">
    <location>
        <begin position="49"/>
        <end position="80"/>
    </location>
</feature>
<keyword evidence="3" id="KW-0964">Secreted</keyword>
<keyword evidence="10" id="KW-1185">Reference proteome</keyword>
<proteinExistence type="inferred from homology"/>
<evidence type="ECO:0000256" key="2">
    <source>
        <dbReference type="ARBA" id="ARBA00005416"/>
    </source>
</evidence>
<evidence type="ECO:0000256" key="5">
    <source>
        <dbReference type="ARBA" id="ARBA00023180"/>
    </source>
</evidence>
<dbReference type="Proteomes" id="UP001174677">
    <property type="component" value="Chromosome 18"/>
</dbReference>
<sequence length="80" mass="8927">MACLRFSVCLFLVLLAVSYSESRLLDPSLVRRNLILSIRKMGESEVYNVGQGNEGTKKIHFNSKRASPGGPDPQHHSKNQ</sequence>
<evidence type="ECO:0000256" key="4">
    <source>
        <dbReference type="ARBA" id="ARBA00022729"/>
    </source>
</evidence>
<evidence type="ECO:0000256" key="7">
    <source>
        <dbReference type="SAM" id="MobiDB-lite"/>
    </source>
</evidence>
<evidence type="ECO:0000256" key="1">
    <source>
        <dbReference type="ARBA" id="ARBA00004239"/>
    </source>
</evidence>
<name>A0ABQ9KFM7_HEVBR</name>
<reference evidence="9 10" key="1">
    <citation type="journal article" date="2023" name="Plant Biotechnol. J.">
        <title>Chromosome-level wild Hevea brasiliensis genome provides new tools for genomic-assisted breeding and valuable loci to elevate rubber yield.</title>
        <authorList>
            <person name="Cheng H."/>
            <person name="Song X."/>
            <person name="Hu Y."/>
            <person name="Wu T."/>
            <person name="Yang Q."/>
            <person name="An Z."/>
            <person name="Feng S."/>
            <person name="Deng Z."/>
            <person name="Wu W."/>
            <person name="Zeng X."/>
            <person name="Tu M."/>
            <person name="Wang X."/>
            <person name="Huang H."/>
        </authorList>
    </citation>
    <scope>NUCLEOTIDE SEQUENCE [LARGE SCALE GENOMIC DNA]</scope>
    <source>
        <strain evidence="9">MT/VB/25A 57/8</strain>
    </source>
</reference>
<accession>A0ABQ9KFM7</accession>
<feature type="signal peptide" evidence="8">
    <location>
        <begin position="1"/>
        <end position="22"/>
    </location>
</feature>
<gene>
    <name evidence="9" type="ORF">P3X46_033179</name>
</gene>
<organism evidence="9 10">
    <name type="scientific">Hevea brasiliensis</name>
    <name type="common">Para rubber tree</name>
    <name type="synonym">Siphonia brasiliensis</name>
    <dbReference type="NCBI Taxonomy" id="3981"/>
    <lineage>
        <taxon>Eukaryota</taxon>
        <taxon>Viridiplantae</taxon>
        <taxon>Streptophyta</taxon>
        <taxon>Embryophyta</taxon>
        <taxon>Tracheophyta</taxon>
        <taxon>Spermatophyta</taxon>
        <taxon>Magnoliopsida</taxon>
        <taxon>eudicotyledons</taxon>
        <taxon>Gunneridae</taxon>
        <taxon>Pentapetalae</taxon>
        <taxon>rosids</taxon>
        <taxon>fabids</taxon>
        <taxon>Malpighiales</taxon>
        <taxon>Euphorbiaceae</taxon>
        <taxon>Crotonoideae</taxon>
        <taxon>Micrandreae</taxon>
        <taxon>Hevea</taxon>
    </lineage>
</organism>
<dbReference type="InterPro" id="IPR039616">
    <property type="entry name" value="CLE1-4"/>
</dbReference>
<evidence type="ECO:0000313" key="9">
    <source>
        <dbReference type="EMBL" id="KAJ9136065.1"/>
    </source>
</evidence>
<comment type="similarity">
    <text evidence="2">Belongs to the CLV3/ESR signal peptide family.</text>
</comment>
<keyword evidence="5" id="KW-0325">Glycoprotein</keyword>
<evidence type="ECO:0000256" key="6">
    <source>
        <dbReference type="ARBA" id="ARBA00023278"/>
    </source>
</evidence>
<protein>
    <submittedName>
        <fullName evidence="9">Uncharacterized protein</fullName>
    </submittedName>
</protein>
<comment type="caution">
    <text evidence="9">The sequence shown here is derived from an EMBL/GenBank/DDBJ whole genome shotgun (WGS) entry which is preliminary data.</text>
</comment>
<keyword evidence="4 8" id="KW-0732">Signal</keyword>
<evidence type="ECO:0000313" key="10">
    <source>
        <dbReference type="Proteomes" id="UP001174677"/>
    </source>
</evidence>
<dbReference type="PANTHER" id="PTHR33869:SF5">
    <property type="entry name" value="CLAVATA3_ESR (CLE)-RELATED PROTEIN 4"/>
    <property type="match status" value="1"/>
</dbReference>
<comment type="subcellular location">
    <subcellularLocation>
        <location evidence="1">Secreted</location>
        <location evidence="1">Extracellular space</location>
    </subcellularLocation>
</comment>
<evidence type="ECO:0000256" key="8">
    <source>
        <dbReference type="SAM" id="SignalP"/>
    </source>
</evidence>